<evidence type="ECO:0000256" key="5">
    <source>
        <dbReference type="ARBA" id="ARBA00022618"/>
    </source>
</evidence>
<feature type="domain" description="ABC3 transporter permease C-terminal" evidence="12">
    <location>
        <begin position="170"/>
        <end position="284"/>
    </location>
</feature>
<accession>A0A386HTC3</accession>
<keyword evidence="15" id="KW-1185">Reference proteome</keyword>
<dbReference type="GO" id="GO:0005886">
    <property type="term" value="C:plasma membrane"/>
    <property type="evidence" value="ECO:0007669"/>
    <property type="project" value="UniProtKB-SubCell"/>
</dbReference>
<evidence type="ECO:0000256" key="7">
    <source>
        <dbReference type="ARBA" id="ARBA00022989"/>
    </source>
</evidence>
<feature type="domain" description="FtsX extracellular" evidence="13">
    <location>
        <begin position="52"/>
        <end position="135"/>
    </location>
</feature>
<dbReference type="OrthoDB" id="9813411at2"/>
<dbReference type="EMBL" id="CP032489">
    <property type="protein sequence ID" value="AYD48534.1"/>
    <property type="molecule type" value="Genomic_DNA"/>
</dbReference>
<dbReference type="PIRSF" id="PIRSF003097">
    <property type="entry name" value="FtsX"/>
    <property type="match status" value="1"/>
</dbReference>
<evidence type="ECO:0000256" key="11">
    <source>
        <dbReference type="SAM" id="Phobius"/>
    </source>
</evidence>
<dbReference type="InterPro" id="IPR040690">
    <property type="entry name" value="FtsX_ECD"/>
</dbReference>
<feature type="transmembrane region" description="Helical" evidence="11">
    <location>
        <begin position="257"/>
        <end position="275"/>
    </location>
</feature>
<keyword evidence="4 10" id="KW-1003">Cell membrane</keyword>
<protein>
    <recommendedName>
        <fullName evidence="3 10">Cell division protein FtsX</fullName>
    </recommendedName>
</protein>
<dbReference type="RefSeq" id="WP_119989380.1">
    <property type="nucleotide sequence ID" value="NZ_CP032489.1"/>
</dbReference>
<evidence type="ECO:0000259" key="13">
    <source>
        <dbReference type="Pfam" id="PF18075"/>
    </source>
</evidence>
<keyword evidence="7 11" id="KW-1133">Transmembrane helix</keyword>
<evidence type="ECO:0000256" key="8">
    <source>
        <dbReference type="ARBA" id="ARBA00023136"/>
    </source>
</evidence>
<sequence>MSENSNIPKRKKKSNSILSIVGISIVLLLMGVMSWIFLNLKAMGNNFQEQIEVCAYLNVAGKDSIAKIQNFIESQPYAKNVRYIDKEKAKEIWNQDNNEDWDKILDYNPLPESINFYARAEYVNKDSLAKISNDLMQQFGSQLSGIDYPKTLVSSMSNIVNKLGLIFLVVMIGLGIMVVVSIDNTIKLTMYSNRFLIKTMQMVGATRKFIARPMNNRAVLNGLISALISIVVMIILVNWTRDRFPEIGRVEDEKLNYLLYACMLVFGVLISWFSTNRSVNKYLKSRLDDLY</sequence>
<evidence type="ECO:0000256" key="9">
    <source>
        <dbReference type="ARBA" id="ARBA00023306"/>
    </source>
</evidence>
<reference evidence="14 15" key="1">
    <citation type="submission" date="2018-09" db="EMBL/GenBank/DDBJ databases">
        <title>Arachidicoccus sp. nov., a bacterium isolated from soil.</title>
        <authorList>
            <person name="Weon H.-Y."/>
            <person name="Kwon S.-W."/>
            <person name="Lee S.A."/>
        </authorList>
    </citation>
    <scope>NUCLEOTIDE SEQUENCE [LARGE SCALE GENOMIC DNA]</scope>
    <source>
        <strain evidence="14 15">KIS59-12</strain>
    </source>
</reference>
<dbReference type="PANTHER" id="PTHR47755:SF1">
    <property type="entry name" value="CELL DIVISION PROTEIN FTSX"/>
    <property type="match status" value="1"/>
</dbReference>
<evidence type="ECO:0000256" key="4">
    <source>
        <dbReference type="ARBA" id="ARBA00022475"/>
    </source>
</evidence>
<proteinExistence type="inferred from homology"/>
<dbReference type="InterPro" id="IPR003838">
    <property type="entry name" value="ABC3_permease_C"/>
</dbReference>
<name>A0A386HTC3_9BACT</name>
<keyword evidence="6 11" id="KW-0812">Transmembrane</keyword>
<keyword evidence="5 10" id="KW-0132">Cell division</keyword>
<dbReference type="Gene3D" id="3.30.70.3040">
    <property type="match status" value="1"/>
</dbReference>
<evidence type="ECO:0000256" key="2">
    <source>
        <dbReference type="ARBA" id="ARBA00007379"/>
    </source>
</evidence>
<comment type="subcellular location">
    <subcellularLocation>
        <location evidence="1">Cell membrane</location>
        <topology evidence="1">Multi-pass membrane protein</topology>
    </subcellularLocation>
</comment>
<dbReference type="InterPro" id="IPR004513">
    <property type="entry name" value="FtsX"/>
</dbReference>
<evidence type="ECO:0000259" key="12">
    <source>
        <dbReference type="Pfam" id="PF02687"/>
    </source>
</evidence>
<dbReference type="KEGG" id="ark:D6B99_13525"/>
<evidence type="ECO:0000256" key="1">
    <source>
        <dbReference type="ARBA" id="ARBA00004651"/>
    </source>
</evidence>
<evidence type="ECO:0000256" key="10">
    <source>
        <dbReference type="PIRNR" id="PIRNR003097"/>
    </source>
</evidence>
<dbReference type="Proteomes" id="UP000266118">
    <property type="component" value="Chromosome"/>
</dbReference>
<evidence type="ECO:0000313" key="14">
    <source>
        <dbReference type="EMBL" id="AYD48534.1"/>
    </source>
</evidence>
<gene>
    <name evidence="14" type="ORF">D6B99_13525</name>
</gene>
<evidence type="ECO:0000256" key="3">
    <source>
        <dbReference type="ARBA" id="ARBA00021907"/>
    </source>
</evidence>
<comment type="similarity">
    <text evidence="2 10">Belongs to the ABC-4 integral membrane protein family. FtsX subfamily.</text>
</comment>
<dbReference type="AlphaFoldDB" id="A0A386HTC3"/>
<keyword evidence="8 10" id="KW-0472">Membrane</keyword>
<keyword evidence="9 10" id="KW-0131">Cell cycle</keyword>
<feature type="transmembrane region" description="Helical" evidence="11">
    <location>
        <begin position="218"/>
        <end position="237"/>
    </location>
</feature>
<organism evidence="14 15">
    <name type="scientific">Arachidicoccus soli</name>
    <dbReference type="NCBI Taxonomy" id="2341117"/>
    <lineage>
        <taxon>Bacteria</taxon>
        <taxon>Pseudomonadati</taxon>
        <taxon>Bacteroidota</taxon>
        <taxon>Chitinophagia</taxon>
        <taxon>Chitinophagales</taxon>
        <taxon>Chitinophagaceae</taxon>
        <taxon>Arachidicoccus</taxon>
    </lineage>
</organism>
<evidence type="ECO:0000313" key="15">
    <source>
        <dbReference type="Proteomes" id="UP000266118"/>
    </source>
</evidence>
<feature type="transmembrane region" description="Helical" evidence="11">
    <location>
        <begin position="163"/>
        <end position="182"/>
    </location>
</feature>
<dbReference type="Pfam" id="PF18075">
    <property type="entry name" value="FtsX_ECD"/>
    <property type="match status" value="1"/>
</dbReference>
<evidence type="ECO:0000256" key="6">
    <source>
        <dbReference type="ARBA" id="ARBA00022692"/>
    </source>
</evidence>
<dbReference type="GO" id="GO:0051301">
    <property type="term" value="P:cell division"/>
    <property type="evidence" value="ECO:0007669"/>
    <property type="project" value="UniProtKB-KW"/>
</dbReference>
<dbReference type="Pfam" id="PF02687">
    <property type="entry name" value="FtsX"/>
    <property type="match status" value="1"/>
</dbReference>
<dbReference type="PANTHER" id="PTHR47755">
    <property type="entry name" value="CELL DIVISION PROTEIN FTSX"/>
    <property type="match status" value="1"/>
</dbReference>
<feature type="transmembrane region" description="Helical" evidence="11">
    <location>
        <begin position="17"/>
        <end position="38"/>
    </location>
</feature>